<gene>
    <name evidence="2" type="ORF">FC770_05750</name>
</gene>
<proteinExistence type="predicted"/>
<protein>
    <submittedName>
        <fullName evidence="2">DUF262 domain-containing protein</fullName>
    </submittedName>
</protein>
<dbReference type="InterPro" id="IPR004919">
    <property type="entry name" value="GmrSD_N"/>
</dbReference>
<organism evidence="2 3">
    <name type="scientific">Nocardioides jishulii</name>
    <dbReference type="NCBI Taxonomy" id="2575440"/>
    <lineage>
        <taxon>Bacteria</taxon>
        <taxon>Bacillati</taxon>
        <taxon>Actinomycetota</taxon>
        <taxon>Actinomycetes</taxon>
        <taxon>Propionibacteriales</taxon>
        <taxon>Nocardioidaceae</taxon>
        <taxon>Nocardioides</taxon>
    </lineage>
</organism>
<evidence type="ECO:0000313" key="3">
    <source>
        <dbReference type="Proteomes" id="UP000307808"/>
    </source>
</evidence>
<name>A0A4U2YU72_9ACTN</name>
<comment type="caution">
    <text evidence="2">The sequence shown here is derived from an EMBL/GenBank/DDBJ whole genome shotgun (WGS) entry which is preliminary data.</text>
</comment>
<dbReference type="OrthoDB" id="9787127at2"/>
<evidence type="ECO:0000313" key="2">
    <source>
        <dbReference type="EMBL" id="TKI64624.1"/>
    </source>
</evidence>
<dbReference type="PANTHER" id="PTHR39639">
    <property type="entry name" value="CHROMOSOME 16, WHOLE GENOME SHOTGUN SEQUENCE"/>
    <property type="match status" value="1"/>
</dbReference>
<dbReference type="AlphaFoldDB" id="A0A4U2YU72"/>
<evidence type="ECO:0000259" key="1">
    <source>
        <dbReference type="Pfam" id="PF03235"/>
    </source>
</evidence>
<dbReference type="Pfam" id="PF03235">
    <property type="entry name" value="GmrSD_N"/>
    <property type="match status" value="1"/>
</dbReference>
<feature type="domain" description="GmrSD restriction endonucleases N-terminal" evidence="1">
    <location>
        <begin position="31"/>
        <end position="119"/>
    </location>
</feature>
<keyword evidence="3" id="KW-1185">Reference proteome</keyword>
<dbReference type="PANTHER" id="PTHR39639:SF1">
    <property type="entry name" value="DUF262 DOMAIN-CONTAINING PROTEIN"/>
    <property type="match status" value="1"/>
</dbReference>
<dbReference type="Proteomes" id="UP000307808">
    <property type="component" value="Unassembled WGS sequence"/>
</dbReference>
<dbReference type="EMBL" id="SZPY01000001">
    <property type="protein sequence ID" value="TKI64624.1"/>
    <property type="molecule type" value="Genomic_DNA"/>
</dbReference>
<sequence length="186" mass="20882">MVVKHAGVHENWPIGDLVKATQTDPKSQIPGIAVKIPRFQRSLVWGDDQRKLLIESIHKGYPIGSLLLYKRPNPNGKVEVYQVVDGLQRTSTLVEYAENPLEYAPVAVFSDEFVQEVAAEYNTGAEHVRRALQDWMKTTGRLDSASGYESWPLKNYLDEFFQAKPDPNPGFIATLASTLDAVRQGR</sequence>
<reference evidence="2 3" key="1">
    <citation type="submission" date="2019-04" db="EMBL/GenBank/DDBJ databases">
        <authorList>
            <person name="Dong K."/>
        </authorList>
    </citation>
    <scope>NUCLEOTIDE SEQUENCE [LARGE SCALE GENOMIC DNA]</scope>
    <source>
        <strain evidence="3">dk3543</strain>
    </source>
</reference>
<accession>A0A4U2YU72</accession>